<accession>A0AAD9L1E9</accession>
<keyword evidence="1" id="KW-1133">Transmembrane helix</keyword>
<keyword evidence="1" id="KW-0812">Transmembrane</keyword>
<proteinExistence type="predicted"/>
<dbReference type="EMBL" id="JAODUO010000403">
    <property type="protein sequence ID" value="KAK2181289.1"/>
    <property type="molecule type" value="Genomic_DNA"/>
</dbReference>
<keyword evidence="3" id="KW-1185">Reference proteome</keyword>
<comment type="caution">
    <text evidence="2">The sequence shown here is derived from an EMBL/GenBank/DDBJ whole genome shotgun (WGS) entry which is preliminary data.</text>
</comment>
<keyword evidence="1" id="KW-0472">Membrane</keyword>
<name>A0AAD9L1E9_RIDPI</name>
<organism evidence="2 3">
    <name type="scientific">Ridgeia piscesae</name>
    <name type="common">Tubeworm</name>
    <dbReference type="NCBI Taxonomy" id="27915"/>
    <lineage>
        <taxon>Eukaryota</taxon>
        <taxon>Metazoa</taxon>
        <taxon>Spiralia</taxon>
        <taxon>Lophotrochozoa</taxon>
        <taxon>Annelida</taxon>
        <taxon>Polychaeta</taxon>
        <taxon>Sedentaria</taxon>
        <taxon>Canalipalpata</taxon>
        <taxon>Sabellida</taxon>
        <taxon>Siboglinidae</taxon>
        <taxon>Ridgeia</taxon>
    </lineage>
</organism>
<feature type="transmembrane region" description="Helical" evidence="1">
    <location>
        <begin position="42"/>
        <end position="60"/>
    </location>
</feature>
<reference evidence="2" key="1">
    <citation type="journal article" date="2023" name="Mol. Biol. Evol.">
        <title>Third-Generation Sequencing Reveals the Adaptive Role of the Epigenome in Three Deep-Sea Polychaetes.</title>
        <authorList>
            <person name="Perez M."/>
            <person name="Aroh O."/>
            <person name="Sun Y."/>
            <person name="Lan Y."/>
            <person name="Juniper S.K."/>
            <person name="Young C.R."/>
            <person name="Angers B."/>
            <person name="Qian P.Y."/>
        </authorList>
    </citation>
    <scope>NUCLEOTIDE SEQUENCE</scope>
    <source>
        <strain evidence="2">R07B-5</strain>
    </source>
</reference>
<evidence type="ECO:0000313" key="3">
    <source>
        <dbReference type="Proteomes" id="UP001209878"/>
    </source>
</evidence>
<dbReference type="AlphaFoldDB" id="A0AAD9L1E9"/>
<evidence type="ECO:0000313" key="2">
    <source>
        <dbReference type="EMBL" id="KAK2181289.1"/>
    </source>
</evidence>
<evidence type="ECO:0000256" key="1">
    <source>
        <dbReference type="SAM" id="Phobius"/>
    </source>
</evidence>
<protein>
    <submittedName>
        <fullName evidence="2">Uncharacterized protein</fullName>
    </submittedName>
</protein>
<sequence length="61" mass="7191">MSQIADITCNSKMSTTAKYCDHMRQNRRHHHWQHLQKHTPSFCLLLVTALLLKLVTVVYLE</sequence>
<gene>
    <name evidence="2" type="ORF">NP493_402g02010</name>
</gene>
<dbReference type="Proteomes" id="UP001209878">
    <property type="component" value="Unassembled WGS sequence"/>
</dbReference>